<comment type="subcellular location">
    <subcellularLocation>
        <location evidence="1">Mitochondrion</location>
    </subcellularLocation>
</comment>
<keyword evidence="9" id="KW-0687">Ribonucleoprotein</keyword>
<dbReference type="PANTHER" id="PTHR11207">
    <property type="entry name" value="RIBONUCLEASE III"/>
    <property type="match status" value="1"/>
</dbReference>
<keyword evidence="3" id="KW-0255">Endonuclease</keyword>
<dbReference type="RefSeq" id="XP_012682346.1">
    <property type="nucleotide sequence ID" value="XM_012826892.3"/>
</dbReference>
<dbReference type="Pfam" id="PF22892">
    <property type="entry name" value="DSRM_MRPL44"/>
    <property type="match status" value="1"/>
</dbReference>
<dbReference type="SUPFAM" id="SSF54768">
    <property type="entry name" value="dsRNA-binding domain-like"/>
    <property type="match status" value="1"/>
</dbReference>
<feature type="domain" description="Large ribosomal subunit protein mL44 dsRNA binding" evidence="14">
    <location>
        <begin position="231"/>
        <end position="322"/>
    </location>
</feature>
<evidence type="ECO:0000256" key="2">
    <source>
        <dbReference type="ARBA" id="ARBA00022722"/>
    </source>
</evidence>
<dbReference type="GeneID" id="105899674"/>
<dbReference type="GO" id="GO:0005762">
    <property type="term" value="C:mitochondrial large ribosomal subunit"/>
    <property type="evidence" value="ECO:0007669"/>
    <property type="project" value="TreeGrafter"/>
</dbReference>
<dbReference type="InterPro" id="IPR055189">
    <property type="entry name" value="RM44_endonuclase"/>
</dbReference>
<evidence type="ECO:0000256" key="4">
    <source>
        <dbReference type="ARBA" id="ARBA00022801"/>
    </source>
</evidence>
<dbReference type="GO" id="GO:0004525">
    <property type="term" value="F:ribonuclease III activity"/>
    <property type="evidence" value="ECO:0007669"/>
    <property type="project" value="InterPro"/>
</dbReference>
<dbReference type="InterPro" id="IPR036389">
    <property type="entry name" value="RNase_III_sf"/>
</dbReference>
<evidence type="ECO:0000256" key="9">
    <source>
        <dbReference type="ARBA" id="ARBA00023274"/>
    </source>
</evidence>
<sequence length="333" mass="36993">MASGLLATRGTLTLGLHFQHVCRSVLVTQTRQKKRWMKAYTRIMDAKLKLDGPPPPMRRSEKPNWDYHSEVEAFGVRLQENFQLERLKTAFVNPCYVRLEQEKRGALGLETEVAALVLNDNTELCARGKAFTRDFLSDWCRASYPSLPDEGVAAVLDHLMGFEVVCRVAQNLGVEDLTMSAEFPVPDEVLYGTFCATVAVLEESSGPHRAGLFLRDFLTTQLIGKDLFDMWSVVNPMGLLVEECARRGLPLPEPRLLRSAGASTVLPLFFVGLYTDKKLLAEGPGETLLAAEEEAARVGLKKLYGYTENQRPLDFSPALLQTSQSNTHALSSG</sequence>
<evidence type="ECO:0000256" key="5">
    <source>
        <dbReference type="ARBA" id="ARBA00022884"/>
    </source>
</evidence>
<evidence type="ECO:0000256" key="3">
    <source>
        <dbReference type="ARBA" id="ARBA00022759"/>
    </source>
</evidence>
<dbReference type="Proteomes" id="UP000515152">
    <property type="component" value="Chromosome 9"/>
</dbReference>
<evidence type="ECO:0000256" key="6">
    <source>
        <dbReference type="ARBA" id="ARBA00022946"/>
    </source>
</evidence>
<keyword evidence="6" id="KW-0809">Transit peptide</keyword>
<dbReference type="AlphaFoldDB" id="A0A6P3VWQ1"/>
<dbReference type="InterPro" id="IPR044444">
    <property type="entry name" value="Ribosomal_mL44_DSRM_metazoa"/>
</dbReference>
<protein>
    <recommendedName>
        <fullName evidence="11">Large ribosomal subunit protein mL44</fullName>
    </recommendedName>
    <alternativeName>
        <fullName evidence="13">39S ribosomal protein L44, mitochondrial</fullName>
    </alternativeName>
</protein>
<keyword evidence="4" id="KW-0378">Hydrolase</keyword>
<evidence type="ECO:0000313" key="16">
    <source>
        <dbReference type="Proteomes" id="UP000515152"/>
    </source>
</evidence>
<name>A0A6P3VWQ1_CLUHA</name>
<dbReference type="PANTHER" id="PTHR11207:SF5">
    <property type="entry name" value="LARGE RIBOSOMAL SUBUNIT PROTEIN ML44"/>
    <property type="match status" value="1"/>
</dbReference>
<organism evidence="16 17">
    <name type="scientific">Clupea harengus</name>
    <name type="common">Atlantic herring</name>
    <dbReference type="NCBI Taxonomy" id="7950"/>
    <lineage>
        <taxon>Eukaryota</taxon>
        <taxon>Metazoa</taxon>
        <taxon>Chordata</taxon>
        <taxon>Craniata</taxon>
        <taxon>Vertebrata</taxon>
        <taxon>Euteleostomi</taxon>
        <taxon>Actinopterygii</taxon>
        <taxon>Neopterygii</taxon>
        <taxon>Teleostei</taxon>
        <taxon>Clupei</taxon>
        <taxon>Clupeiformes</taxon>
        <taxon>Clupeoidei</taxon>
        <taxon>Clupeidae</taxon>
        <taxon>Clupea</taxon>
    </lineage>
</organism>
<evidence type="ECO:0000259" key="14">
    <source>
        <dbReference type="Pfam" id="PF22892"/>
    </source>
</evidence>
<reference evidence="17" key="1">
    <citation type="submission" date="2025-08" db="UniProtKB">
        <authorList>
            <consortium name="RefSeq"/>
        </authorList>
    </citation>
    <scope>IDENTIFICATION</scope>
</reference>
<dbReference type="Gene3D" id="3.30.160.20">
    <property type="match status" value="1"/>
</dbReference>
<keyword evidence="5" id="KW-0694">RNA-binding</keyword>
<dbReference type="Gene3D" id="1.10.1520.10">
    <property type="entry name" value="Ribonuclease III domain"/>
    <property type="match status" value="1"/>
</dbReference>
<dbReference type="FunFam" id="1.10.1520.10:FF:000010">
    <property type="entry name" value="39S ribosomal protein L44, mitochondrial"/>
    <property type="match status" value="1"/>
</dbReference>
<proteinExistence type="inferred from homology"/>
<dbReference type="FunFam" id="3.30.160.20:FF:000037">
    <property type="entry name" value="39S ribosomal protein L44, mitochondrial"/>
    <property type="match status" value="1"/>
</dbReference>
<evidence type="ECO:0000259" key="15">
    <source>
        <dbReference type="Pfam" id="PF22935"/>
    </source>
</evidence>
<evidence type="ECO:0000256" key="10">
    <source>
        <dbReference type="ARBA" id="ARBA00024034"/>
    </source>
</evidence>
<keyword evidence="16" id="KW-1185">Reference proteome</keyword>
<dbReference type="GO" id="GO:0006396">
    <property type="term" value="P:RNA processing"/>
    <property type="evidence" value="ECO:0007669"/>
    <property type="project" value="InterPro"/>
</dbReference>
<dbReference type="OrthoDB" id="444135at2759"/>
<evidence type="ECO:0000256" key="7">
    <source>
        <dbReference type="ARBA" id="ARBA00022980"/>
    </source>
</evidence>
<dbReference type="CDD" id="cd19874">
    <property type="entry name" value="DSRM_MRPL44"/>
    <property type="match status" value="1"/>
</dbReference>
<evidence type="ECO:0000313" key="17">
    <source>
        <dbReference type="RefSeq" id="XP_012682346.1"/>
    </source>
</evidence>
<keyword evidence="2" id="KW-0540">Nuclease</keyword>
<evidence type="ECO:0000256" key="8">
    <source>
        <dbReference type="ARBA" id="ARBA00023128"/>
    </source>
</evidence>
<dbReference type="GO" id="GO:0070125">
    <property type="term" value="P:mitochondrial translational elongation"/>
    <property type="evidence" value="ECO:0007669"/>
    <property type="project" value="TreeGrafter"/>
</dbReference>
<feature type="domain" description="Large ribosomal subunit protein mL44 endonuclease" evidence="15">
    <location>
        <begin position="66"/>
        <end position="201"/>
    </location>
</feature>
<dbReference type="GO" id="GO:0070877">
    <property type="term" value="C:microprocessor complex"/>
    <property type="evidence" value="ECO:0007669"/>
    <property type="project" value="TreeGrafter"/>
</dbReference>
<evidence type="ECO:0000256" key="11">
    <source>
        <dbReference type="ARBA" id="ARBA00035187"/>
    </source>
</evidence>
<dbReference type="KEGG" id="char:105899674"/>
<comment type="function">
    <text evidence="12">Component of the 39S subunit of mitochondrial ribosome. May have a function in the assembly/stability of nascent mitochondrial polypeptides exiting the ribosome.</text>
</comment>
<evidence type="ECO:0000256" key="12">
    <source>
        <dbReference type="ARBA" id="ARBA00059807"/>
    </source>
</evidence>
<evidence type="ECO:0000256" key="13">
    <source>
        <dbReference type="ARBA" id="ARBA00083955"/>
    </source>
</evidence>
<dbReference type="GO" id="GO:0005743">
    <property type="term" value="C:mitochondrial inner membrane"/>
    <property type="evidence" value="ECO:0007669"/>
    <property type="project" value="UniProtKB-ARBA"/>
</dbReference>
<keyword evidence="8" id="KW-0496">Mitochondrion</keyword>
<dbReference type="Pfam" id="PF22935">
    <property type="entry name" value="RM44_endonuclase"/>
    <property type="match status" value="1"/>
</dbReference>
<keyword evidence="7 17" id="KW-0689">Ribosomal protein</keyword>
<gene>
    <name evidence="17" type="primary">mrpl44</name>
</gene>
<comment type="similarity">
    <text evidence="10">Belongs to the ribonuclease III family. Mitochondrion-specific ribosomal protein mL44 subfamily.</text>
</comment>
<accession>A0A6P3VWQ1</accession>
<dbReference type="CTD" id="65080"/>
<evidence type="ECO:0000256" key="1">
    <source>
        <dbReference type="ARBA" id="ARBA00004173"/>
    </source>
</evidence>
<dbReference type="GO" id="GO:0003725">
    <property type="term" value="F:double-stranded RNA binding"/>
    <property type="evidence" value="ECO:0007669"/>
    <property type="project" value="InterPro"/>
</dbReference>